<dbReference type="GO" id="GO:0003700">
    <property type="term" value="F:DNA-binding transcription factor activity"/>
    <property type="evidence" value="ECO:0007669"/>
    <property type="project" value="TreeGrafter"/>
</dbReference>
<dbReference type="Pfam" id="PF00010">
    <property type="entry name" value="HLH"/>
    <property type="match status" value="1"/>
</dbReference>
<evidence type="ECO:0000256" key="1">
    <source>
        <dbReference type="ARBA" id="ARBA00023015"/>
    </source>
</evidence>
<feature type="compositionally biased region" description="Acidic residues" evidence="7">
    <location>
        <begin position="183"/>
        <end position="195"/>
    </location>
</feature>
<keyword evidence="10" id="KW-1185">Reference proteome</keyword>
<evidence type="ECO:0000256" key="7">
    <source>
        <dbReference type="SAM" id="MobiDB-lite"/>
    </source>
</evidence>
<dbReference type="GO" id="GO:0003677">
    <property type="term" value="F:DNA binding"/>
    <property type="evidence" value="ECO:0007669"/>
    <property type="project" value="UniProtKB-KW"/>
</dbReference>
<feature type="coiled-coil region" evidence="6">
    <location>
        <begin position="98"/>
        <end position="132"/>
    </location>
</feature>
<dbReference type="PANTHER" id="PTHR10328:SF3">
    <property type="entry name" value="PROTEIN MAX"/>
    <property type="match status" value="1"/>
</dbReference>
<dbReference type="PROSITE" id="PS50888">
    <property type="entry name" value="BHLH"/>
    <property type="match status" value="1"/>
</dbReference>
<evidence type="ECO:0000256" key="4">
    <source>
        <dbReference type="ARBA" id="ARBA00023163"/>
    </source>
</evidence>
<proteinExistence type="predicted"/>
<keyword evidence="5" id="KW-0539">Nucleus</keyword>
<evidence type="ECO:0000256" key="2">
    <source>
        <dbReference type="ARBA" id="ARBA00023125"/>
    </source>
</evidence>
<dbReference type="OrthoDB" id="8964853at2759"/>
<dbReference type="GO" id="GO:0046983">
    <property type="term" value="F:protein dimerization activity"/>
    <property type="evidence" value="ECO:0007669"/>
    <property type="project" value="InterPro"/>
</dbReference>
<dbReference type="EMBL" id="MCFE01000553">
    <property type="protein sequence ID" value="ORX87432.1"/>
    <property type="molecule type" value="Genomic_DNA"/>
</dbReference>
<dbReference type="GO" id="GO:0045944">
    <property type="term" value="P:positive regulation of transcription by RNA polymerase II"/>
    <property type="evidence" value="ECO:0007669"/>
    <property type="project" value="TreeGrafter"/>
</dbReference>
<reference evidence="9 10" key="1">
    <citation type="submission" date="2016-07" db="EMBL/GenBank/DDBJ databases">
        <title>Pervasive Adenine N6-methylation of Active Genes in Fungi.</title>
        <authorList>
            <consortium name="DOE Joint Genome Institute"/>
            <person name="Mondo S.J."/>
            <person name="Dannebaum R.O."/>
            <person name="Kuo R.C."/>
            <person name="Labutti K."/>
            <person name="Haridas S."/>
            <person name="Kuo A."/>
            <person name="Salamov A."/>
            <person name="Ahrendt S.R."/>
            <person name="Lipzen A."/>
            <person name="Sullivan W."/>
            <person name="Andreopoulos W.B."/>
            <person name="Clum A."/>
            <person name="Lindquist E."/>
            <person name="Daum C."/>
            <person name="Ramamoorthy G.K."/>
            <person name="Gryganskyi A."/>
            <person name="Culley D."/>
            <person name="Magnuson J.K."/>
            <person name="James T.Y."/>
            <person name="O'Malley M.A."/>
            <person name="Stajich J.E."/>
            <person name="Spatafora J.W."/>
            <person name="Visel A."/>
            <person name="Grigoriev I.V."/>
        </authorList>
    </citation>
    <scope>NUCLEOTIDE SEQUENCE [LARGE SCALE GENOMIC DNA]</scope>
    <source>
        <strain evidence="9 10">CBS 931.73</strain>
    </source>
</reference>
<organism evidence="9 10">
    <name type="scientific">Basidiobolus meristosporus CBS 931.73</name>
    <dbReference type="NCBI Taxonomy" id="1314790"/>
    <lineage>
        <taxon>Eukaryota</taxon>
        <taxon>Fungi</taxon>
        <taxon>Fungi incertae sedis</taxon>
        <taxon>Zoopagomycota</taxon>
        <taxon>Entomophthoromycotina</taxon>
        <taxon>Basidiobolomycetes</taxon>
        <taxon>Basidiobolales</taxon>
        <taxon>Basidiobolaceae</taxon>
        <taxon>Basidiobolus</taxon>
    </lineage>
</organism>
<feature type="compositionally biased region" description="Basic and acidic residues" evidence="7">
    <location>
        <begin position="168"/>
        <end position="182"/>
    </location>
</feature>
<evidence type="ECO:0000313" key="9">
    <source>
        <dbReference type="EMBL" id="ORX87432.1"/>
    </source>
</evidence>
<dbReference type="Gene3D" id="4.10.280.10">
    <property type="entry name" value="Helix-loop-helix DNA-binding domain"/>
    <property type="match status" value="1"/>
</dbReference>
<comment type="caution">
    <text evidence="9">The sequence shown here is derived from an EMBL/GenBank/DDBJ whole genome shotgun (WGS) entry which is preliminary data.</text>
</comment>
<dbReference type="SMART" id="SM00353">
    <property type="entry name" value="HLH"/>
    <property type="match status" value="1"/>
</dbReference>
<dbReference type="PANTHER" id="PTHR10328">
    <property type="entry name" value="PROTEIN MAX MYC-ASSOCIATED FACTOR X"/>
    <property type="match status" value="1"/>
</dbReference>
<keyword evidence="2" id="KW-0238">DNA-binding</keyword>
<dbReference type="SUPFAM" id="SSF47459">
    <property type="entry name" value="HLH, helix-loop-helix DNA-binding domain"/>
    <property type="match status" value="1"/>
</dbReference>
<name>A0A1Y1XNX9_9FUNG</name>
<keyword evidence="4" id="KW-0804">Transcription</keyword>
<keyword evidence="1" id="KW-0805">Transcription regulation</keyword>
<dbReference type="InParanoid" id="A0A1Y1XNX9"/>
<accession>A0A1Y1XNX9</accession>
<keyword evidence="3" id="KW-0010">Activator</keyword>
<feature type="domain" description="BHLH" evidence="8">
    <location>
        <begin position="49"/>
        <end position="101"/>
    </location>
</feature>
<dbReference type="STRING" id="1314790.A0A1Y1XNX9"/>
<evidence type="ECO:0000313" key="10">
    <source>
        <dbReference type="Proteomes" id="UP000193498"/>
    </source>
</evidence>
<dbReference type="GO" id="GO:0090575">
    <property type="term" value="C:RNA polymerase II transcription regulator complex"/>
    <property type="evidence" value="ECO:0007669"/>
    <property type="project" value="TreeGrafter"/>
</dbReference>
<evidence type="ECO:0000256" key="6">
    <source>
        <dbReference type="SAM" id="Coils"/>
    </source>
</evidence>
<protein>
    <recommendedName>
        <fullName evidence="8">BHLH domain-containing protein</fullName>
    </recommendedName>
</protein>
<sequence length="334" mass="36433">MKMEAANTGVLQFPAVAPSTSKRHAGGASFTFQISSNGSSAKKFINSAQKRANHNAVERARRESLNNKFQELAWAIPSLHRVRKPSKSIIVQKSLDFVQKAKSNARIYVREFDNLRSENKNLREELNALRAQVGLPPLPPKPDYTPLPPIVDIVDECCSGPGNSYSNTHDDDCSAKMELRSDDDPEMVSTDDDCEHDSPHSTEPTPPSSNNSGCYDFNMAPELTPDLNTMAHIALEPFMISSAGYSLQGEAFQPVDLDILNQPMYLHDGSNTCFLPANMDGFFTSSLATTISVPNVSSVEDASVPNGAAYMDPSLTSMPCMTLPEDFPPKSSLA</sequence>
<dbReference type="InterPro" id="IPR036638">
    <property type="entry name" value="HLH_DNA-bd_sf"/>
</dbReference>
<evidence type="ECO:0000256" key="3">
    <source>
        <dbReference type="ARBA" id="ARBA00023159"/>
    </source>
</evidence>
<dbReference type="AlphaFoldDB" id="A0A1Y1XNX9"/>
<evidence type="ECO:0000256" key="5">
    <source>
        <dbReference type="ARBA" id="ARBA00023242"/>
    </source>
</evidence>
<keyword evidence="6" id="KW-0175">Coiled coil</keyword>
<evidence type="ECO:0000259" key="8">
    <source>
        <dbReference type="PROSITE" id="PS50888"/>
    </source>
</evidence>
<gene>
    <name evidence="9" type="ORF">K493DRAFT_359886</name>
</gene>
<dbReference type="InterPro" id="IPR011598">
    <property type="entry name" value="bHLH_dom"/>
</dbReference>
<dbReference type="Proteomes" id="UP000193498">
    <property type="component" value="Unassembled WGS sequence"/>
</dbReference>
<feature type="region of interest" description="Disordered" evidence="7">
    <location>
        <begin position="164"/>
        <end position="217"/>
    </location>
</feature>